<feature type="transmembrane region" description="Helical" evidence="1">
    <location>
        <begin position="52"/>
        <end position="78"/>
    </location>
</feature>
<protein>
    <submittedName>
        <fullName evidence="3">DedA family protein</fullName>
    </submittedName>
</protein>
<dbReference type="GO" id="GO:0005886">
    <property type="term" value="C:plasma membrane"/>
    <property type="evidence" value="ECO:0007669"/>
    <property type="project" value="TreeGrafter"/>
</dbReference>
<dbReference type="InterPro" id="IPR032816">
    <property type="entry name" value="VTT_dom"/>
</dbReference>
<keyword evidence="1" id="KW-0472">Membrane</keyword>
<reference evidence="3 4" key="1">
    <citation type="submission" date="2018-10" db="EMBL/GenBank/DDBJ databases">
        <title>Xanthobacter tagetidis genome sequencing and assembly.</title>
        <authorList>
            <person name="Maclea K.S."/>
            <person name="Goen A.E."/>
            <person name="Fatima S.A."/>
        </authorList>
    </citation>
    <scope>NUCLEOTIDE SEQUENCE [LARGE SCALE GENOMIC DNA]</scope>
    <source>
        <strain evidence="3 4">ATCC 700314</strain>
    </source>
</reference>
<feature type="transmembrane region" description="Helical" evidence="1">
    <location>
        <begin position="134"/>
        <end position="159"/>
    </location>
</feature>
<dbReference type="Proteomes" id="UP000269692">
    <property type="component" value="Unassembled WGS sequence"/>
</dbReference>
<dbReference type="OrthoDB" id="9810270at2"/>
<dbReference type="RefSeq" id="WP_121625904.1">
    <property type="nucleotide sequence ID" value="NZ_JACIIW010000010.1"/>
</dbReference>
<keyword evidence="1" id="KW-1133">Transmembrane helix</keyword>
<keyword evidence="1" id="KW-0812">Transmembrane</keyword>
<dbReference type="Pfam" id="PF09335">
    <property type="entry name" value="VTT_dom"/>
    <property type="match status" value="1"/>
</dbReference>
<dbReference type="EMBL" id="RCTF01000034">
    <property type="protein sequence ID" value="RLP71298.1"/>
    <property type="molecule type" value="Genomic_DNA"/>
</dbReference>
<feature type="transmembrane region" description="Helical" evidence="1">
    <location>
        <begin position="171"/>
        <end position="192"/>
    </location>
</feature>
<dbReference type="AlphaFoldDB" id="A0A3L6ZU16"/>
<proteinExistence type="predicted"/>
<evidence type="ECO:0000256" key="1">
    <source>
        <dbReference type="SAM" id="Phobius"/>
    </source>
</evidence>
<sequence length="193" mass="21310">MLRKLYDWVIAYSAKPSAPWALAVVSFAESSVFPVPPDVLQVPMTLARPDKAWRYAAIATIASVLGGLVGYAIGALLYDSVGKFLINLYGYGDKVEQFRAAYAHYGHWVILLKGLTPIPYKLVTITSGFADYNLFWFVVLSLITRGARFFILAALLHHFGPRAREFIEKRLGLVTLGLLAVVVLGLVAAVYLF</sequence>
<name>A0A3L6ZU16_9HYPH</name>
<keyword evidence="4" id="KW-1185">Reference proteome</keyword>
<evidence type="ECO:0000313" key="4">
    <source>
        <dbReference type="Proteomes" id="UP000269692"/>
    </source>
</evidence>
<accession>A0A3L6ZU16</accession>
<organism evidence="3 4">
    <name type="scientific">Xanthobacter tagetidis</name>
    <dbReference type="NCBI Taxonomy" id="60216"/>
    <lineage>
        <taxon>Bacteria</taxon>
        <taxon>Pseudomonadati</taxon>
        <taxon>Pseudomonadota</taxon>
        <taxon>Alphaproteobacteria</taxon>
        <taxon>Hyphomicrobiales</taxon>
        <taxon>Xanthobacteraceae</taxon>
        <taxon>Xanthobacter</taxon>
    </lineage>
</organism>
<evidence type="ECO:0000313" key="3">
    <source>
        <dbReference type="EMBL" id="RLP71298.1"/>
    </source>
</evidence>
<gene>
    <name evidence="3" type="ORF">D9R14_22565</name>
</gene>
<evidence type="ECO:0000259" key="2">
    <source>
        <dbReference type="Pfam" id="PF09335"/>
    </source>
</evidence>
<dbReference type="PANTHER" id="PTHR42709:SF11">
    <property type="entry name" value="DEDA FAMILY PROTEIN"/>
    <property type="match status" value="1"/>
</dbReference>
<dbReference type="InterPro" id="IPR051311">
    <property type="entry name" value="DedA_domain"/>
</dbReference>
<dbReference type="PANTHER" id="PTHR42709">
    <property type="entry name" value="ALKALINE PHOSPHATASE LIKE PROTEIN"/>
    <property type="match status" value="1"/>
</dbReference>
<feature type="domain" description="VTT" evidence="2">
    <location>
        <begin position="53"/>
        <end position="155"/>
    </location>
</feature>
<comment type="caution">
    <text evidence="3">The sequence shown here is derived from an EMBL/GenBank/DDBJ whole genome shotgun (WGS) entry which is preliminary data.</text>
</comment>